<comment type="similarity">
    <text evidence="2 11">Belongs to the MCM family.</text>
</comment>
<dbReference type="Gene3D" id="2.20.28.10">
    <property type="match status" value="1"/>
</dbReference>
<name>A0A3P3YIX1_PLABS</name>
<dbReference type="InterPro" id="IPR031327">
    <property type="entry name" value="MCM"/>
</dbReference>
<evidence type="ECO:0000256" key="13">
    <source>
        <dbReference type="SAM" id="MobiDB-lite"/>
    </source>
</evidence>
<evidence type="ECO:0000256" key="11">
    <source>
        <dbReference type="RuleBase" id="RU004070"/>
    </source>
</evidence>
<keyword evidence="4 11" id="KW-0547">Nucleotide-binding</keyword>
<evidence type="ECO:0000256" key="1">
    <source>
        <dbReference type="ARBA" id="ARBA00004123"/>
    </source>
</evidence>
<dbReference type="AlphaFoldDB" id="A0A3P3YIX1"/>
<accession>A0A3P3YIX1</accession>
<dbReference type="GO" id="GO:0005634">
    <property type="term" value="C:nucleus"/>
    <property type="evidence" value="ECO:0007669"/>
    <property type="project" value="UniProtKB-SubCell"/>
</dbReference>
<keyword evidence="10 12" id="KW-0131">Cell cycle</keyword>
<evidence type="ECO:0000313" key="16">
    <source>
        <dbReference type="Proteomes" id="UP000290189"/>
    </source>
</evidence>
<keyword evidence="9" id="KW-0539">Nucleus</keyword>
<sequence length="868" mass="97539">MSDVSDDDVMAPVGPEQPDSEMERPQEEARPAGAAAAAAPRRRAARRRPNRRQEIVRVMDQLALEVQRLFQKFLMEFSSELMDGGAGGVATSSQGGGPIRDYLLQIDQMVANDRTTLHVDYSHLVLYMVNLAESIKRNYYRFSPFISRAVQNIIREQHSEYAQEGDSKGLKDFYVSFYNMTQGFSKIRELKTDCIGQLLSIEGTVTRTSEVRPELLVGVFECAECHEIIRDVEQQFKYTEPTSCSNQACGNTKLWSLRHDESKFVDWQKIRVQESSSEIPPGSMPRTLDVIVRNESVEQTKPGDKCLFTGTFIVIPDVDKLNGTTRIQKGQERTNSKYEGVTGFKGLGVRDLTYKTGFLACSVQPKHTRWGQANIRGEEGDGDGVLQLTEEEKAEIFRIRDTPRLYTRMARCIAPAVYGHDEVKRGILLMLFGGVHKDTSSHVGLRGDINVCVVGDPSTAKSQFLKYVVSLLPRAVYTSGKASTAAGLTASVCRDPETGEFGIEAGALMLADNGICCIDEFNTMDEKDQVAIHEAMEQQTISISKAGVQASLNARASILAAANPIGGRYDRTKTLRQNVTLTPPIMSRFDLFFVVLDDCNEVVDTHIAERIVRVHQQKDAALQCDFSVDSIQKYIRYARSIKPRMSPEVRELLAREYVQLRNRDAGANKASYRITVRQLESMIRLSEALARLYCDDTVQPRYVSEAARLLGQSIIRVQSADLDLGEIEGEEGMEDGNAFSVREERGEQPIDRDGAVDEHRPSGVDAGQKLKLKFSEYRRIADKLVLHLRSEAAQRPPVMYTRLSLRHWYLEEIESEIHTEDELIYHTNVITKVIRRLIEVDHVLLESAGEYVQVHPNYDIEGQSSSLQ</sequence>
<dbReference type="Gene3D" id="3.30.1640.10">
    <property type="entry name" value="mini-chromosome maintenance (MCM) complex, chain A, domain 1"/>
    <property type="match status" value="1"/>
</dbReference>
<evidence type="ECO:0000256" key="7">
    <source>
        <dbReference type="ARBA" id="ARBA00022840"/>
    </source>
</evidence>
<dbReference type="InterPro" id="IPR027925">
    <property type="entry name" value="MCM_N"/>
</dbReference>
<dbReference type="SUPFAM" id="SSF52540">
    <property type="entry name" value="P-loop containing nucleoside triphosphate hydrolases"/>
    <property type="match status" value="1"/>
</dbReference>
<feature type="domain" description="MCM C-terminal AAA(+) ATPase" evidence="14">
    <location>
        <begin position="405"/>
        <end position="611"/>
    </location>
</feature>
<dbReference type="GO" id="GO:0006270">
    <property type="term" value="P:DNA replication initiation"/>
    <property type="evidence" value="ECO:0007669"/>
    <property type="project" value="UniProtKB-UniRule"/>
</dbReference>
<dbReference type="InterPro" id="IPR027417">
    <property type="entry name" value="P-loop_NTPase"/>
</dbReference>
<dbReference type="EMBL" id="OVEO01000013">
    <property type="protein sequence ID" value="SPR00136.1"/>
    <property type="molecule type" value="Genomic_DNA"/>
</dbReference>
<comment type="function">
    <text evidence="12">Acts as component of the MCM2-7 complex (MCM complex) which is the replicative helicase essential for 'once per cell cycle' DNA replication initiation and elongation in eukaryotic cells. The active ATPase sites in the MCM2-7 ring are formed through the interaction surfaces of two neighboring subunits such that a critical structure of a conserved arginine finger motif is provided in trans relative to the ATP-binding site of the Walker A box of the adjacent subunit. The six ATPase active sites, however, are likely to contribute differentially to the complex helicase activity.</text>
</comment>
<feature type="region of interest" description="Disordered" evidence="13">
    <location>
        <begin position="736"/>
        <end position="762"/>
    </location>
</feature>
<comment type="subcellular location">
    <subcellularLocation>
        <location evidence="1 12">Nucleus</location>
    </subcellularLocation>
</comment>
<dbReference type="InterPro" id="IPR001208">
    <property type="entry name" value="MCM_dom"/>
</dbReference>
<dbReference type="Pfam" id="PF17207">
    <property type="entry name" value="MCM_OB"/>
    <property type="match status" value="1"/>
</dbReference>
<dbReference type="GO" id="GO:0005524">
    <property type="term" value="F:ATP binding"/>
    <property type="evidence" value="ECO:0007669"/>
    <property type="project" value="UniProtKB-UniRule"/>
</dbReference>
<dbReference type="InterPro" id="IPR041562">
    <property type="entry name" value="MCM_lid"/>
</dbReference>
<dbReference type="GO" id="GO:1902969">
    <property type="term" value="P:mitotic DNA replication"/>
    <property type="evidence" value="ECO:0007669"/>
    <property type="project" value="TreeGrafter"/>
</dbReference>
<dbReference type="Proteomes" id="UP000290189">
    <property type="component" value="Unassembled WGS sequence"/>
</dbReference>
<dbReference type="EC" id="3.6.4.12" evidence="12"/>
<organism evidence="15 16">
    <name type="scientific">Plasmodiophora brassicae</name>
    <name type="common">Clubroot disease agent</name>
    <dbReference type="NCBI Taxonomy" id="37360"/>
    <lineage>
        <taxon>Eukaryota</taxon>
        <taxon>Sar</taxon>
        <taxon>Rhizaria</taxon>
        <taxon>Endomyxa</taxon>
        <taxon>Phytomyxea</taxon>
        <taxon>Plasmodiophorida</taxon>
        <taxon>Plasmodiophoridae</taxon>
        <taxon>Plasmodiophora</taxon>
    </lineage>
</organism>
<feature type="region of interest" description="Disordered" evidence="13">
    <location>
        <begin position="1"/>
        <end position="49"/>
    </location>
</feature>
<evidence type="ECO:0000256" key="3">
    <source>
        <dbReference type="ARBA" id="ARBA00022705"/>
    </source>
</evidence>
<comment type="catalytic activity">
    <reaction evidence="12">
        <text>ATP + H2O = ADP + phosphate + H(+)</text>
        <dbReference type="Rhea" id="RHEA:13065"/>
        <dbReference type="ChEBI" id="CHEBI:15377"/>
        <dbReference type="ChEBI" id="CHEBI:15378"/>
        <dbReference type="ChEBI" id="CHEBI:30616"/>
        <dbReference type="ChEBI" id="CHEBI:43474"/>
        <dbReference type="ChEBI" id="CHEBI:456216"/>
        <dbReference type="EC" id="3.6.4.12"/>
    </reaction>
</comment>
<keyword evidence="8 11" id="KW-0238">DNA-binding</keyword>
<evidence type="ECO:0000256" key="12">
    <source>
        <dbReference type="RuleBase" id="RU368064"/>
    </source>
</evidence>
<dbReference type="Gene3D" id="1.20.58.870">
    <property type="match status" value="1"/>
</dbReference>
<feature type="compositionally biased region" description="Basic and acidic residues" evidence="13">
    <location>
        <begin position="21"/>
        <end position="30"/>
    </location>
</feature>
<dbReference type="SMART" id="SM00350">
    <property type="entry name" value="MCM"/>
    <property type="match status" value="1"/>
</dbReference>
<proteinExistence type="inferred from homology"/>
<dbReference type="InterPro" id="IPR008049">
    <property type="entry name" value="MCM6"/>
</dbReference>
<dbReference type="Pfam" id="PF17855">
    <property type="entry name" value="MCM_lid"/>
    <property type="match status" value="1"/>
</dbReference>
<evidence type="ECO:0000256" key="6">
    <source>
        <dbReference type="ARBA" id="ARBA00022806"/>
    </source>
</evidence>
<evidence type="ECO:0000256" key="2">
    <source>
        <dbReference type="ARBA" id="ARBA00008010"/>
    </source>
</evidence>
<feature type="compositionally biased region" description="Basic and acidic residues" evidence="13">
    <location>
        <begin position="741"/>
        <end position="762"/>
    </location>
</feature>
<keyword evidence="5 12" id="KW-0378">Hydrolase</keyword>
<dbReference type="GO" id="GO:0042555">
    <property type="term" value="C:MCM complex"/>
    <property type="evidence" value="ECO:0007669"/>
    <property type="project" value="UniProtKB-UniRule"/>
</dbReference>
<dbReference type="PROSITE" id="PS00847">
    <property type="entry name" value="MCM_1"/>
    <property type="match status" value="1"/>
</dbReference>
<geneLocation type="mitochondrion" evidence="15"/>
<evidence type="ECO:0000256" key="10">
    <source>
        <dbReference type="ARBA" id="ARBA00023306"/>
    </source>
</evidence>
<dbReference type="PRINTS" id="PR01662">
    <property type="entry name" value="MCMPROTEIN6"/>
</dbReference>
<keyword evidence="7 11" id="KW-0067">ATP-binding</keyword>
<dbReference type="PRINTS" id="PR01657">
    <property type="entry name" value="MCMFAMILY"/>
</dbReference>
<feature type="compositionally biased region" description="Basic residues" evidence="13">
    <location>
        <begin position="40"/>
        <end position="49"/>
    </location>
</feature>
<dbReference type="Pfam" id="PF14551">
    <property type="entry name" value="MCM_N"/>
    <property type="match status" value="1"/>
</dbReference>
<keyword evidence="3 12" id="KW-0235">DNA replication</keyword>
<dbReference type="GO" id="GO:1990518">
    <property type="term" value="F:single-stranded 3'-5' DNA helicase activity"/>
    <property type="evidence" value="ECO:0007669"/>
    <property type="project" value="TreeGrafter"/>
</dbReference>
<protein>
    <recommendedName>
        <fullName evidence="12">DNA replication licensing factor MCM6</fullName>
        <ecNumber evidence="12">3.6.4.12</ecNumber>
    </recommendedName>
</protein>
<evidence type="ECO:0000313" key="15">
    <source>
        <dbReference type="EMBL" id="SPR00136.1"/>
    </source>
</evidence>
<dbReference type="CDD" id="cd17757">
    <property type="entry name" value="MCM6"/>
    <property type="match status" value="1"/>
</dbReference>
<dbReference type="GO" id="GO:0016887">
    <property type="term" value="F:ATP hydrolysis activity"/>
    <property type="evidence" value="ECO:0007669"/>
    <property type="project" value="RHEA"/>
</dbReference>
<dbReference type="FunFam" id="2.20.28.10:FF:000003">
    <property type="entry name" value="DNA helicase"/>
    <property type="match status" value="1"/>
</dbReference>
<dbReference type="InterPro" id="IPR041024">
    <property type="entry name" value="Mcm6_C"/>
</dbReference>
<dbReference type="InterPro" id="IPR012340">
    <property type="entry name" value="NA-bd_OB-fold"/>
</dbReference>
<evidence type="ECO:0000256" key="4">
    <source>
        <dbReference type="ARBA" id="ARBA00022741"/>
    </source>
</evidence>
<dbReference type="FunFam" id="3.40.50.300:FF:000115">
    <property type="entry name" value="DNA helicase"/>
    <property type="match status" value="1"/>
</dbReference>
<dbReference type="SUPFAM" id="SSF50249">
    <property type="entry name" value="Nucleic acid-binding proteins"/>
    <property type="match status" value="1"/>
</dbReference>
<evidence type="ECO:0000256" key="8">
    <source>
        <dbReference type="ARBA" id="ARBA00023125"/>
    </source>
</evidence>
<dbReference type="PANTHER" id="PTHR11630:SF43">
    <property type="entry name" value="DNA REPLICATION LICENSING FACTOR MCM6"/>
    <property type="match status" value="1"/>
</dbReference>
<evidence type="ECO:0000256" key="5">
    <source>
        <dbReference type="ARBA" id="ARBA00022801"/>
    </source>
</evidence>
<dbReference type="PROSITE" id="PS50051">
    <property type="entry name" value="MCM_2"/>
    <property type="match status" value="1"/>
</dbReference>
<dbReference type="Gene3D" id="2.40.50.140">
    <property type="entry name" value="Nucleic acid-binding proteins"/>
    <property type="match status" value="1"/>
</dbReference>
<keyword evidence="6 12" id="KW-0347">Helicase</keyword>
<dbReference type="InterPro" id="IPR033762">
    <property type="entry name" value="MCM_OB"/>
</dbReference>
<dbReference type="GO" id="GO:0003697">
    <property type="term" value="F:single-stranded DNA binding"/>
    <property type="evidence" value="ECO:0007669"/>
    <property type="project" value="TreeGrafter"/>
</dbReference>
<keyword evidence="15" id="KW-0496">Mitochondrion</keyword>
<dbReference type="InterPro" id="IPR018525">
    <property type="entry name" value="MCM_CS"/>
</dbReference>
<dbReference type="Pfam" id="PF18263">
    <property type="entry name" value="WHD_MCM6"/>
    <property type="match status" value="1"/>
</dbReference>
<dbReference type="Gene3D" id="3.40.50.300">
    <property type="entry name" value="P-loop containing nucleotide triphosphate hydrolases"/>
    <property type="match status" value="1"/>
</dbReference>
<dbReference type="PANTHER" id="PTHR11630">
    <property type="entry name" value="DNA REPLICATION LICENSING FACTOR MCM FAMILY MEMBER"/>
    <property type="match status" value="1"/>
</dbReference>
<comment type="subunit">
    <text evidence="12">Component of the MCM2-7 complex.</text>
</comment>
<reference evidence="15 16" key="1">
    <citation type="submission" date="2018-03" db="EMBL/GenBank/DDBJ databases">
        <authorList>
            <person name="Fogelqvist J."/>
        </authorList>
    </citation>
    <scope>NUCLEOTIDE SEQUENCE [LARGE SCALE GENOMIC DNA]</scope>
</reference>
<dbReference type="Pfam" id="PF00493">
    <property type="entry name" value="MCM"/>
    <property type="match status" value="1"/>
</dbReference>
<evidence type="ECO:0000259" key="14">
    <source>
        <dbReference type="PROSITE" id="PS50051"/>
    </source>
</evidence>
<dbReference type="GO" id="GO:0000727">
    <property type="term" value="P:double-strand break repair via break-induced replication"/>
    <property type="evidence" value="ECO:0007669"/>
    <property type="project" value="TreeGrafter"/>
</dbReference>
<gene>
    <name evidence="15" type="ORF">PLBR_LOCUS7351</name>
</gene>
<evidence type="ECO:0000256" key="9">
    <source>
        <dbReference type="ARBA" id="ARBA00023242"/>
    </source>
</evidence>